<proteinExistence type="inferred from homology"/>
<dbReference type="GO" id="GO:0005829">
    <property type="term" value="C:cytosol"/>
    <property type="evidence" value="ECO:0007669"/>
    <property type="project" value="TreeGrafter"/>
</dbReference>
<dbReference type="Pfam" id="PF25137">
    <property type="entry name" value="ADH_Fe_C"/>
    <property type="match status" value="1"/>
</dbReference>
<dbReference type="KEGG" id="gbn:GEOBRER4_19720"/>
<dbReference type="Pfam" id="PF00465">
    <property type="entry name" value="Fe-ADH"/>
    <property type="match status" value="1"/>
</dbReference>
<protein>
    <submittedName>
        <fullName evidence="5">NADH-dependent butanol dehydrogenase A</fullName>
    </submittedName>
</protein>
<dbReference type="SUPFAM" id="SSF56796">
    <property type="entry name" value="Dehydroquinate synthase-like"/>
    <property type="match status" value="1"/>
</dbReference>
<dbReference type="InterPro" id="IPR056798">
    <property type="entry name" value="ADH_Fe_C"/>
</dbReference>
<organism evidence="5 6">
    <name type="scientific">Citrifermentans bremense</name>
    <dbReference type="NCBI Taxonomy" id="60035"/>
    <lineage>
        <taxon>Bacteria</taxon>
        <taxon>Pseudomonadati</taxon>
        <taxon>Thermodesulfobacteriota</taxon>
        <taxon>Desulfuromonadia</taxon>
        <taxon>Geobacterales</taxon>
        <taxon>Geobacteraceae</taxon>
        <taxon>Citrifermentans</taxon>
    </lineage>
</organism>
<dbReference type="GO" id="GO:0008106">
    <property type="term" value="F:alcohol dehydrogenase (NADP+) activity"/>
    <property type="evidence" value="ECO:0007669"/>
    <property type="project" value="TreeGrafter"/>
</dbReference>
<dbReference type="GO" id="GO:1990362">
    <property type="term" value="F:butanol dehydrogenase (NAD+) activity"/>
    <property type="evidence" value="ECO:0007669"/>
    <property type="project" value="InterPro"/>
</dbReference>
<dbReference type="RefSeq" id="WP_185242162.1">
    <property type="nucleotide sequence ID" value="NZ_AP023213.1"/>
</dbReference>
<feature type="domain" description="Fe-containing alcohol dehydrogenase-like C-terminal" evidence="4">
    <location>
        <begin position="190"/>
        <end position="380"/>
    </location>
</feature>
<dbReference type="EMBL" id="AP023213">
    <property type="protein sequence ID" value="BCG47222.1"/>
    <property type="molecule type" value="Genomic_DNA"/>
</dbReference>
<dbReference type="GO" id="GO:1990002">
    <property type="term" value="F:methylglyoxal reductase (NADPH) (acetol producing) activity"/>
    <property type="evidence" value="ECO:0007669"/>
    <property type="project" value="TreeGrafter"/>
</dbReference>
<dbReference type="AlphaFoldDB" id="A0A6S6LYU4"/>
<sequence>MRDFTFYNPTRIEFGKGKELNIGQYVNEFGVGSVLILYGSERIKRDGLFERVTASLEAQGVVYESAGGIISNPLISQVREAIKSVKENKLKGIVAVGGGSVLDSAKAVAAGAKYDGNVWDFFDGKAMVKEAIPVFSVMTLAATGSEMNTGGVVTNDETRQKFAIMSPHLFPKVSVINPELMASVTPEYLAYSAVDIFAHCLDLYFTASHFPGYNAALIENILDTVIRTTNILLENPNDYDARGEFAWASTMALNGNTFVGVEGNTYDTHMIEHAMSALYNVPHGAGLAVVLPAWMKSIKNENSARFERFAKKVFGVDDADAGITRMTEWFSAIGAPVTFAQASLTVDAVEPIAANAFGNAQLWGMDKMYPQERIAGILKLAVK</sequence>
<dbReference type="PANTHER" id="PTHR43633:SF1">
    <property type="entry name" value="ALCOHOL DEHYDROGENASE YQHD"/>
    <property type="match status" value="1"/>
</dbReference>
<name>A0A6S6LYU4_9BACT</name>
<dbReference type="Gene3D" id="3.40.50.1970">
    <property type="match status" value="1"/>
</dbReference>
<evidence type="ECO:0000259" key="4">
    <source>
        <dbReference type="Pfam" id="PF25137"/>
    </source>
</evidence>
<keyword evidence="2" id="KW-0560">Oxidoreductase</keyword>
<dbReference type="InterPro" id="IPR044731">
    <property type="entry name" value="BDH-like"/>
</dbReference>
<reference evidence="5 6" key="1">
    <citation type="submission" date="2020-06" db="EMBL/GenBank/DDBJ databases">
        <title>Interaction of electrochemicaly active bacteria, Geobacter bremensis R4 on different carbon anode.</title>
        <authorList>
            <person name="Meng L."/>
            <person name="Yoshida N."/>
        </authorList>
    </citation>
    <scope>NUCLEOTIDE SEQUENCE [LARGE SCALE GENOMIC DNA]</scope>
    <source>
        <strain evidence="5 6">R4</strain>
    </source>
</reference>
<feature type="domain" description="Alcohol dehydrogenase iron-type/glycerol dehydrogenase GldA" evidence="3">
    <location>
        <begin position="9"/>
        <end position="178"/>
    </location>
</feature>
<gene>
    <name evidence="5" type="ORF">GEOBRER4_n2049</name>
</gene>
<dbReference type="Gene3D" id="1.20.1090.10">
    <property type="entry name" value="Dehydroquinate synthase-like - alpha domain"/>
    <property type="match status" value="1"/>
</dbReference>
<accession>A0A6S6LYU4</accession>
<evidence type="ECO:0000313" key="6">
    <source>
        <dbReference type="Proteomes" id="UP000515472"/>
    </source>
</evidence>
<dbReference type="FunFam" id="3.40.50.1970:FF:000003">
    <property type="entry name" value="Alcohol dehydrogenase, iron-containing"/>
    <property type="match status" value="1"/>
</dbReference>
<dbReference type="InterPro" id="IPR001670">
    <property type="entry name" value="ADH_Fe/GldA"/>
</dbReference>
<dbReference type="CDD" id="cd08187">
    <property type="entry name" value="BDH"/>
    <property type="match status" value="1"/>
</dbReference>
<evidence type="ECO:0000259" key="3">
    <source>
        <dbReference type="Pfam" id="PF00465"/>
    </source>
</evidence>
<keyword evidence="6" id="KW-1185">Reference proteome</keyword>
<evidence type="ECO:0000256" key="2">
    <source>
        <dbReference type="ARBA" id="ARBA00023002"/>
    </source>
</evidence>
<dbReference type="Proteomes" id="UP000515472">
    <property type="component" value="Chromosome"/>
</dbReference>
<dbReference type="GO" id="GO:0046872">
    <property type="term" value="F:metal ion binding"/>
    <property type="evidence" value="ECO:0007669"/>
    <property type="project" value="InterPro"/>
</dbReference>
<dbReference type="PANTHER" id="PTHR43633">
    <property type="entry name" value="ALCOHOL DEHYDROGENASE YQHD"/>
    <property type="match status" value="1"/>
</dbReference>
<evidence type="ECO:0000256" key="1">
    <source>
        <dbReference type="ARBA" id="ARBA00007358"/>
    </source>
</evidence>
<evidence type="ECO:0000313" key="5">
    <source>
        <dbReference type="EMBL" id="BCG47222.1"/>
    </source>
</evidence>
<comment type="similarity">
    <text evidence="1">Belongs to the iron-containing alcohol dehydrogenase family.</text>
</comment>